<proteinExistence type="predicted"/>
<protein>
    <recommendedName>
        <fullName evidence="3">Ribbon-helix-helix protein, CopG family</fullName>
    </recommendedName>
</protein>
<accession>A0ABN2T5S8</accession>
<reference evidence="1 2" key="1">
    <citation type="journal article" date="2019" name="Int. J. Syst. Evol. Microbiol.">
        <title>The Global Catalogue of Microorganisms (GCM) 10K type strain sequencing project: providing services to taxonomists for standard genome sequencing and annotation.</title>
        <authorList>
            <consortium name="The Broad Institute Genomics Platform"/>
            <consortium name="The Broad Institute Genome Sequencing Center for Infectious Disease"/>
            <person name="Wu L."/>
            <person name="Ma J."/>
        </authorList>
    </citation>
    <scope>NUCLEOTIDE SEQUENCE [LARGE SCALE GENOMIC DNA]</scope>
    <source>
        <strain evidence="1 2">JCM 15313</strain>
    </source>
</reference>
<comment type="caution">
    <text evidence="1">The sequence shown here is derived from an EMBL/GenBank/DDBJ whole genome shotgun (WGS) entry which is preliminary data.</text>
</comment>
<dbReference type="RefSeq" id="WP_344101868.1">
    <property type="nucleotide sequence ID" value="NZ_BAAAPC010000010.1"/>
</dbReference>
<keyword evidence="2" id="KW-1185">Reference proteome</keyword>
<evidence type="ECO:0008006" key="3">
    <source>
        <dbReference type="Google" id="ProtNLM"/>
    </source>
</evidence>
<evidence type="ECO:0000313" key="1">
    <source>
        <dbReference type="EMBL" id="GAA1998935.1"/>
    </source>
</evidence>
<organism evidence="1 2">
    <name type="scientific">Nocardiopsis rhodophaea</name>
    <dbReference type="NCBI Taxonomy" id="280238"/>
    <lineage>
        <taxon>Bacteria</taxon>
        <taxon>Bacillati</taxon>
        <taxon>Actinomycetota</taxon>
        <taxon>Actinomycetes</taxon>
        <taxon>Streptosporangiales</taxon>
        <taxon>Nocardiopsidaceae</taxon>
        <taxon>Nocardiopsis</taxon>
    </lineage>
</organism>
<gene>
    <name evidence="1" type="ORF">GCM10009799_27480</name>
</gene>
<evidence type="ECO:0000313" key="2">
    <source>
        <dbReference type="Proteomes" id="UP001501585"/>
    </source>
</evidence>
<dbReference type="Pfam" id="PF21983">
    <property type="entry name" value="NikA-like"/>
    <property type="match status" value="1"/>
</dbReference>
<name>A0ABN2T5S8_9ACTN</name>
<dbReference type="EMBL" id="BAAAPC010000010">
    <property type="protein sequence ID" value="GAA1998935.1"/>
    <property type="molecule type" value="Genomic_DNA"/>
</dbReference>
<dbReference type="Proteomes" id="UP001501585">
    <property type="component" value="Unassembled WGS sequence"/>
</dbReference>
<dbReference type="InterPro" id="IPR053842">
    <property type="entry name" value="NikA-like"/>
</dbReference>
<sequence length="109" mass="11725">MAKVRISISLEPDEAERVRVHAERAGMDVSSYLVNAAVRQMAEVEAAEAEFVGVDALIADAEKRAEAHRAIDEAADDSLTADEHREVDEAMRLVYGAGEATSRGQGEVA</sequence>